<dbReference type="Gene3D" id="3.40.630.30">
    <property type="match status" value="1"/>
</dbReference>
<proteinExistence type="inferred from homology"/>
<keyword evidence="5" id="KW-0012">Acyltransferase</keyword>
<keyword evidence="6" id="KW-0961">Cell wall biogenesis/degradation</keyword>
<keyword evidence="4" id="KW-0573">Peptidoglycan synthesis</keyword>
<dbReference type="PANTHER" id="PTHR36174">
    <property type="entry name" value="LIPID II:GLYCINE GLYCYLTRANSFERASE"/>
    <property type="match status" value="1"/>
</dbReference>
<evidence type="ECO:0000256" key="3">
    <source>
        <dbReference type="ARBA" id="ARBA00022960"/>
    </source>
</evidence>
<organism evidence="8 9">
    <name type="scientific">Butyrivibrio fibrisolvens</name>
    <dbReference type="NCBI Taxonomy" id="831"/>
    <lineage>
        <taxon>Bacteria</taxon>
        <taxon>Bacillati</taxon>
        <taxon>Bacillota</taxon>
        <taxon>Clostridia</taxon>
        <taxon>Lachnospirales</taxon>
        <taxon>Lachnospiraceae</taxon>
        <taxon>Butyrivibrio</taxon>
    </lineage>
</organism>
<evidence type="ECO:0000313" key="9">
    <source>
        <dbReference type="Proteomes" id="UP000245488"/>
    </source>
</evidence>
<keyword evidence="3" id="KW-0133">Cell shape</keyword>
<comment type="caution">
    <text evidence="8">The sequence shown here is derived from an EMBL/GenBank/DDBJ whole genome shotgun (WGS) entry which is preliminary data.</text>
</comment>
<comment type="similarity">
    <text evidence="1">Belongs to the FemABX family.</text>
</comment>
<sequence>MRSIMNVIITDKWNTYLDQFEDSQKDVYYLEEYVKLYENDRSKALCIVCSEGQNVLLMPFLRGEVEDYFDFETQYGYGGPITNTSDKTWIDKALSGIKDYFRDNRYICGFIRFHPLIDNAAFCKDTMNVIYDRHTVAILTDKGDEDIWTTQISSKNRNMIRKAEKSGLIYKAEDNLESFPEFIDLYNATMKRIGADEFYYFDDNYYKIFKNGLIDNSFLATVRLDGKLICSAIIMYDGDFGHYHLEGSDHEYKSLGANNLLLWKSACRLHELGVKKFHLGGGNSTSEEDPLFKFKKAFTYNLESFAIGKEIYNKDVYDRICQKWERENSDKIASFGNRLLKYRY</sequence>
<dbReference type="PROSITE" id="PS51191">
    <property type="entry name" value="FEMABX"/>
    <property type="match status" value="1"/>
</dbReference>
<evidence type="ECO:0000256" key="1">
    <source>
        <dbReference type="ARBA" id="ARBA00009943"/>
    </source>
</evidence>
<dbReference type="Proteomes" id="UP000245488">
    <property type="component" value="Chromosome"/>
</dbReference>
<evidence type="ECO:0000256" key="6">
    <source>
        <dbReference type="ARBA" id="ARBA00023316"/>
    </source>
</evidence>
<keyword evidence="2 8" id="KW-0808">Transferase</keyword>
<dbReference type="GO" id="GO:0071555">
    <property type="term" value="P:cell wall organization"/>
    <property type="evidence" value="ECO:0007669"/>
    <property type="project" value="UniProtKB-KW"/>
</dbReference>
<dbReference type="GO" id="GO:0008360">
    <property type="term" value="P:regulation of cell shape"/>
    <property type="evidence" value="ECO:0007669"/>
    <property type="project" value="UniProtKB-KW"/>
</dbReference>
<feature type="domain" description="BioF2-like acetyltransferase" evidence="7">
    <location>
        <begin position="157"/>
        <end position="284"/>
    </location>
</feature>
<dbReference type="GO" id="GO:0009252">
    <property type="term" value="P:peptidoglycan biosynthetic process"/>
    <property type="evidence" value="ECO:0007669"/>
    <property type="project" value="UniProtKB-KW"/>
</dbReference>
<evidence type="ECO:0000256" key="5">
    <source>
        <dbReference type="ARBA" id="ARBA00023315"/>
    </source>
</evidence>
<accession>A0A317FXZ6</accession>
<dbReference type="InterPro" id="IPR003447">
    <property type="entry name" value="FEMABX"/>
</dbReference>
<protein>
    <submittedName>
        <fullName evidence="8">GNAT family N-acetyltransferase</fullName>
    </submittedName>
</protein>
<dbReference type="EMBL" id="NXNG01000001">
    <property type="protein sequence ID" value="PWT26067.1"/>
    <property type="molecule type" value="Genomic_DNA"/>
</dbReference>
<gene>
    <name evidence="8" type="ORF">CPT75_02505</name>
</gene>
<evidence type="ECO:0000259" key="7">
    <source>
        <dbReference type="Pfam" id="PF13480"/>
    </source>
</evidence>
<reference evidence="8 9" key="1">
    <citation type="submission" date="2017-09" db="EMBL/GenBank/DDBJ databases">
        <title>High-quality draft genome sequence of Butyrivibrio fibrisolvens INBov1, isolated from cow rumen.</title>
        <authorList>
            <person name="Rodriguez Hernaez J."/>
            <person name="Rivarola M."/>
            <person name="Paniego N."/>
            <person name="Cravero S."/>
            <person name="Ceron Cucchi M."/>
            <person name="Martinez M.C."/>
        </authorList>
    </citation>
    <scope>NUCLEOTIDE SEQUENCE [LARGE SCALE GENOMIC DNA]</scope>
    <source>
        <strain evidence="8 9">INBov1</strain>
    </source>
</reference>
<dbReference type="Pfam" id="PF13480">
    <property type="entry name" value="Acetyltransf_6"/>
    <property type="match status" value="1"/>
</dbReference>
<evidence type="ECO:0000256" key="2">
    <source>
        <dbReference type="ARBA" id="ARBA00022679"/>
    </source>
</evidence>
<dbReference type="GO" id="GO:0016755">
    <property type="term" value="F:aminoacyltransferase activity"/>
    <property type="evidence" value="ECO:0007669"/>
    <property type="project" value="InterPro"/>
</dbReference>
<evidence type="ECO:0000313" key="8">
    <source>
        <dbReference type="EMBL" id="PWT26067.1"/>
    </source>
</evidence>
<name>A0A317FXZ6_BUTFI</name>
<keyword evidence="9" id="KW-1185">Reference proteome</keyword>
<dbReference type="SUPFAM" id="SSF55729">
    <property type="entry name" value="Acyl-CoA N-acyltransferases (Nat)"/>
    <property type="match status" value="1"/>
</dbReference>
<dbReference type="InterPro" id="IPR016181">
    <property type="entry name" value="Acyl_CoA_acyltransferase"/>
</dbReference>
<evidence type="ECO:0000256" key="4">
    <source>
        <dbReference type="ARBA" id="ARBA00022984"/>
    </source>
</evidence>
<dbReference type="InterPro" id="IPR050644">
    <property type="entry name" value="PG_Glycine_Bridge_Synth"/>
</dbReference>
<dbReference type="AlphaFoldDB" id="A0A317FXZ6"/>
<dbReference type="InterPro" id="IPR038740">
    <property type="entry name" value="BioF2-like_GNAT_dom"/>
</dbReference>
<dbReference type="PANTHER" id="PTHR36174:SF1">
    <property type="entry name" value="LIPID II:GLYCINE GLYCYLTRANSFERASE"/>
    <property type="match status" value="1"/>
</dbReference>